<dbReference type="SUPFAM" id="SSF56672">
    <property type="entry name" value="DNA/RNA polymerases"/>
    <property type="match status" value="1"/>
</dbReference>
<evidence type="ECO:0000256" key="1">
    <source>
        <dbReference type="ARBA" id="ARBA00005755"/>
    </source>
</evidence>
<dbReference type="PANTHER" id="PTHR33568:SF3">
    <property type="entry name" value="DNA-DIRECTED DNA POLYMERASE"/>
    <property type="match status" value="1"/>
</dbReference>
<dbReference type="OrthoDB" id="8041080at2759"/>
<gene>
    <name evidence="10" type="ORF">AVEN_78934_1</name>
</gene>
<evidence type="ECO:0000313" key="11">
    <source>
        <dbReference type="Proteomes" id="UP000499080"/>
    </source>
</evidence>
<dbReference type="InterPro" id="IPR012337">
    <property type="entry name" value="RNaseH-like_sf"/>
</dbReference>
<comment type="catalytic activity">
    <reaction evidence="8">
        <text>DNA(n) + a 2'-deoxyribonucleoside 5'-triphosphate = DNA(n+1) + diphosphate</text>
        <dbReference type="Rhea" id="RHEA:22508"/>
        <dbReference type="Rhea" id="RHEA-COMP:17339"/>
        <dbReference type="Rhea" id="RHEA-COMP:17340"/>
        <dbReference type="ChEBI" id="CHEBI:33019"/>
        <dbReference type="ChEBI" id="CHEBI:61560"/>
        <dbReference type="ChEBI" id="CHEBI:173112"/>
        <dbReference type="EC" id="2.7.7.7"/>
    </reaction>
</comment>
<evidence type="ECO:0000256" key="8">
    <source>
        <dbReference type="ARBA" id="ARBA00049244"/>
    </source>
</evidence>
<feature type="domain" description="DNA-directed DNA polymerase family B mitochondria/virus" evidence="9">
    <location>
        <begin position="246"/>
        <end position="376"/>
    </location>
</feature>
<evidence type="ECO:0000256" key="6">
    <source>
        <dbReference type="ARBA" id="ARBA00022932"/>
    </source>
</evidence>
<dbReference type="GO" id="GO:0003677">
    <property type="term" value="F:DNA binding"/>
    <property type="evidence" value="ECO:0007669"/>
    <property type="project" value="UniProtKB-KW"/>
</dbReference>
<dbReference type="GO" id="GO:0006260">
    <property type="term" value="P:DNA replication"/>
    <property type="evidence" value="ECO:0007669"/>
    <property type="project" value="UniProtKB-KW"/>
</dbReference>
<keyword evidence="4" id="KW-0548">Nucleotidyltransferase</keyword>
<dbReference type="Pfam" id="PF03175">
    <property type="entry name" value="DNA_pol_B_2"/>
    <property type="match status" value="2"/>
</dbReference>
<dbReference type="AlphaFoldDB" id="A0A4Y2WVM3"/>
<protein>
    <recommendedName>
        <fullName evidence="2">DNA-directed DNA polymerase</fullName>
        <ecNumber evidence="2">2.7.7.7</ecNumber>
    </recommendedName>
</protein>
<dbReference type="Gene3D" id="3.40.960.10">
    <property type="entry name" value="VSR Endonuclease"/>
    <property type="match status" value="1"/>
</dbReference>
<dbReference type="GO" id="GO:0000166">
    <property type="term" value="F:nucleotide binding"/>
    <property type="evidence" value="ECO:0007669"/>
    <property type="project" value="InterPro"/>
</dbReference>
<dbReference type="GO" id="GO:0042575">
    <property type="term" value="C:DNA polymerase complex"/>
    <property type="evidence" value="ECO:0007669"/>
    <property type="project" value="UniProtKB-ARBA"/>
</dbReference>
<evidence type="ECO:0000256" key="3">
    <source>
        <dbReference type="ARBA" id="ARBA00022679"/>
    </source>
</evidence>
<name>A0A4Y2WVM3_ARAVE</name>
<keyword evidence="11" id="KW-1185">Reference proteome</keyword>
<dbReference type="InterPro" id="IPR004868">
    <property type="entry name" value="DNA-dir_DNA_pol_B_mt/vir"/>
</dbReference>
<evidence type="ECO:0000256" key="7">
    <source>
        <dbReference type="ARBA" id="ARBA00023125"/>
    </source>
</evidence>
<accession>A0A4Y2WVM3</accession>
<comment type="similarity">
    <text evidence="1">Belongs to the DNA polymerase type-B family.</text>
</comment>
<dbReference type="PANTHER" id="PTHR33568">
    <property type="entry name" value="DNA POLYMERASE"/>
    <property type="match status" value="1"/>
</dbReference>
<evidence type="ECO:0000256" key="4">
    <source>
        <dbReference type="ARBA" id="ARBA00022695"/>
    </source>
</evidence>
<keyword evidence="5" id="KW-0235">DNA replication</keyword>
<evidence type="ECO:0000256" key="5">
    <source>
        <dbReference type="ARBA" id="ARBA00022705"/>
    </source>
</evidence>
<dbReference type="Gene3D" id="1.10.287.690">
    <property type="entry name" value="Helix hairpin bin"/>
    <property type="match status" value="1"/>
</dbReference>
<dbReference type="EMBL" id="BGPR01066855">
    <property type="protein sequence ID" value="GBO41279.1"/>
    <property type="molecule type" value="Genomic_DNA"/>
</dbReference>
<evidence type="ECO:0000259" key="9">
    <source>
        <dbReference type="Pfam" id="PF03175"/>
    </source>
</evidence>
<proteinExistence type="inferred from homology"/>
<keyword evidence="3" id="KW-0808">Transferase</keyword>
<evidence type="ECO:0000256" key="2">
    <source>
        <dbReference type="ARBA" id="ARBA00012417"/>
    </source>
</evidence>
<dbReference type="Proteomes" id="UP000499080">
    <property type="component" value="Unassembled WGS sequence"/>
</dbReference>
<sequence>MRDARRPTLLNRAKTLHRDAGVPLGPCTYKEIEVFEQWLNVQIVVISSESLNQVSYRGKDRSRRINLYLHNDHYDVIKSLKGFYGADHYCESCDKPYGRIEDHRCPNACHVCFRTDCVPGQTKRCKDCDRLCQSEGCFRTHKETKGRQKFSLCDKMYQCRKCSKLISRRYCPKESHRCGTTKCPSCKAYVVAPDHYCFLQTVASKAHSDRLIFFDFETDQSSGIHEVNFAVAQYFNGEEMVFKGYDSLKDFCSWLFSPVHKNFTAIAHNMKGDNQQYVGSFPDAKYFSPDQMASKARDKFLAWYEGQKGEIFDFQSEMLSYCRSDVDILRRFCIEFRRQFIEIAEVDPFCYVTIASACMAAFRSKHLVQDTIAMVPVHGYINRTKFSHEAIRWLDYIALKETVTIQHALNQNGEKSVNGLSVDGYCAETNTIYQFHGCFFHGCPDCFDGDALNPLLGLPMNALFEKTKATSAKLQKAGYTLVEKWEHEFRREIELDAHLQKFIQSHELKERLNPRDAFFGGRTNAVKLYFEGTAKYVDFTSLYPWVNKYCMYPVGHPQIITENFADIESYFGFVKCRILPPRGIYLPVLNLRCNGKLMFPLCRCCAETLNQSLCEHSDEERSMIGTWVTEEVKVAIQKGYKITKIFEVYHFKEKSDRLFKSYIDLFLKIKQESSGYPSDCSTDAEKTAYVQQYYEKEGVQLNPAEIQQNPGRRQVAKLTLNSFWGRWGMNINKSQLTYVNSLSAFNKILADPTKNVKDVYLPTPEVAAIVWESKKDFIPQDTVTNIFWQRLRRLGLA</sequence>
<dbReference type="SUPFAM" id="SSF53098">
    <property type="entry name" value="Ribonuclease H-like"/>
    <property type="match status" value="1"/>
</dbReference>
<keyword evidence="7" id="KW-0238">DNA-binding</keyword>
<dbReference type="EC" id="2.7.7.7" evidence="2"/>
<keyword evidence="6" id="KW-0239">DNA-directed DNA polymerase</keyword>
<feature type="domain" description="DNA-directed DNA polymerase family B mitochondria/virus" evidence="9">
    <location>
        <begin position="502"/>
        <end position="674"/>
    </location>
</feature>
<dbReference type="GO" id="GO:0003887">
    <property type="term" value="F:DNA-directed DNA polymerase activity"/>
    <property type="evidence" value="ECO:0007669"/>
    <property type="project" value="UniProtKB-KW"/>
</dbReference>
<evidence type="ECO:0000313" key="10">
    <source>
        <dbReference type="EMBL" id="GBO41279.1"/>
    </source>
</evidence>
<comment type="caution">
    <text evidence="10">The sequence shown here is derived from an EMBL/GenBank/DDBJ whole genome shotgun (WGS) entry which is preliminary data.</text>
</comment>
<organism evidence="10 11">
    <name type="scientific">Araneus ventricosus</name>
    <name type="common">Orbweaver spider</name>
    <name type="synonym">Epeira ventricosa</name>
    <dbReference type="NCBI Taxonomy" id="182803"/>
    <lineage>
        <taxon>Eukaryota</taxon>
        <taxon>Metazoa</taxon>
        <taxon>Ecdysozoa</taxon>
        <taxon>Arthropoda</taxon>
        <taxon>Chelicerata</taxon>
        <taxon>Arachnida</taxon>
        <taxon>Araneae</taxon>
        <taxon>Araneomorphae</taxon>
        <taxon>Entelegynae</taxon>
        <taxon>Araneoidea</taxon>
        <taxon>Araneidae</taxon>
        <taxon>Araneus</taxon>
    </lineage>
</organism>
<dbReference type="InterPro" id="IPR043502">
    <property type="entry name" value="DNA/RNA_pol_sf"/>
</dbReference>
<reference evidence="10 11" key="1">
    <citation type="journal article" date="2019" name="Sci. Rep.">
        <title>Orb-weaving spider Araneus ventricosus genome elucidates the spidroin gene catalogue.</title>
        <authorList>
            <person name="Kono N."/>
            <person name="Nakamura H."/>
            <person name="Ohtoshi R."/>
            <person name="Moran D.A.P."/>
            <person name="Shinohara A."/>
            <person name="Yoshida Y."/>
            <person name="Fujiwara M."/>
            <person name="Mori M."/>
            <person name="Tomita M."/>
            <person name="Arakawa K."/>
        </authorList>
    </citation>
    <scope>NUCLEOTIDE SEQUENCE [LARGE SCALE GENOMIC DNA]</scope>
</reference>